<feature type="compositionally biased region" description="Basic and acidic residues" evidence="1">
    <location>
        <begin position="20"/>
        <end position="32"/>
    </location>
</feature>
<sequence>MNYQAAFPICHANIPKRGKSRTEAGKTGREDNGGGIDGGGRAPPRNQYVREARGRSGPGRECERDGRRLRPEGGSCERNSRWRGRRTSLEERLQTTPPFIIGTPGSAEAFPPPP</sequence>
<protein>
    <submittedName>
        <fullName evidence="2">Uncharacterized protein</fullName>
    </submittedName>
</protein>
<evidence type="ECO:0000256" key="1">
    <source>
        <dbReference type="SAM" id="MobiDB-lite"/>
    </source>
</evidence>
<proteinExistence type="predicted"/>
<evidence type="ECO:0000313" key="3">
    <source>
        <dbReference type="Proteomes" id="UP001307889"/>
    </source>
</evidence>
<keyword evidence="3" id="KW-1185">Reference proteome</keyword>
<name>A0ABN7B2F0_9HEMI</name>
<feature type="compositionally biased region" description="Basic and acidic residues" evidence="1">
    <location>
        <begin position="48"/>
        <end position="71"/>
    </location>
</feature>
<organism evidence="2 3">
    <name type="scientific">Nesidiocoris tenuis</name>
    <dbReference type="NCBI Taxonomy" id="355587"/>
    <lineage>
        <taxon>Eukaryota</taxon>
        <taxon>Metazoa</taxon>
        <taxon>Ecdysozoa</taxon>
        <taxon>Arthropoda</taxon>
        <taxon>Hexapoda</taxon>
        <taxon>Insecta</taxon>
        <taxon>Pterygota</taxon>
        <taxon>Neoptera</taxon>
        <taxon>Paraneoptera</taxon>
        <taxon>Hemiptera</taxon>
        <taxon>Heteroptera</taxon>
        <taxon>Panheteroptera</taxon>
        <taxon>Cimicomorpha</taxon>
        <taxon>Miridae</taxon>
        <taxon>Dicyphina</taxon>
        <taxon>Nesidiocoris</taxon>
    </lineage>
</organism>
<evidence type="ECO:0000313" key="2">
    <source>
        <dbReference type="EMBL" id="BES97999.1"/>
    </source>
</evidence>
<feature type="region of interest" description="Disordered" evidence="1">
    <location>
        <begin position="1"/>
        <end position="114"/>
    </location>
</feature>
<dbReference type="Proteomes" id="UP001307889">
    <property type="component" value="Chromosome 8"/>
</dbReference>
<dbReference type="EMBL" id="AP028916">
    <property type="protein sequence ID" value="BES97999.1"/>
    <property type="molecule type" value="Genomic_DNA"/>
</dbReference>
<gene>
    <name evidence="2" type="ORF">NTJ_10814</name>
</gene>
<reference evidence="2 3" key="1">
    <citation type="submission" date="2023-09" db="EMBL/GenBank/DDBJ databases">
        <title>Nesidiocoris tenuis whole genome shotgun sequence.</title>
        <authorList>
            <person name="Shibata T."/>
            <person name="Shimoda M."/>
            <person name="Kobayashi T."/>
            <person name="Uehara T."/>
        </authorList>
    </citation>
    <scope>NUCLEOTIDE SEQUENCE [LARGE SCALE GENOMIC DNA]</scope>
    <source>
        <strain evidence="2 3">Japan</strain>
    </source>
</reference>
<accession>A0ABN7B2F0</accession>